<dbReference type="SMART" id="SM00448">
    <property type="entry name" value="REC"/>
    <property type="match status" value="1"/>
</dbReference>
<dbReference type="InterPro" id="IPR011006">
    <property type="entry name" value="CheY-like_superfamily"/>
</dbReference>
<reference evidence="4" key="1">
    <citation type="submission" date="2018-07" db="EMBL/GenBank/DDBJ databases">
        <authorList>
            <consortium name="Genoscope - CEA"/>
            <person name="William W."/>
        </authorList>
    </citation>
    <scope>NUCLEOTIDE SEQUENCE</scope>
    <source>
        <strain evidence="4">IK1</strain>
    </source>
</reference>
<dbReference type="Pfam" id="PF00072">
    <property type="entry name" value="Response_reg"/>
    <property type="match status" value="1"/>
</dbReference>
<dbReference type="Gene3D" id="3.40.50.2300">
    <property type="match status" value="1"/>
</dbReference>
<evidence type="ECO:0000256" key="1">
    <source>
        <dbReference type="ARBA" id="ARBA00022553"/>
    </source>
</evidence>
<dbReference type="PROSITE" id="PS50110">
    <property type="entry name" value="RESPONSE_REGULATORY"/>
    <property type="match status" value="1"/>
</dbReference>
<keyword evidence="4" id="KW-0808">Transferase</keyword>
<dbReference type="PANTHER" id="PTHR44591">
    <property type="entry name" value="STRESS RESPONSE REGULATOR PROTEIN 1"/>
    <property type="match status" value="1"/>
</dbReference>
<evidence type="ECO:0000313" key="4">
    <source>
        <dbReference type="EMBL" id="VBB47185.1"/>
    </source>
</evidence>
<feature type="modified residue" description="4-aspartylphosphate" evidence="2">
    <location>
        <position position="56"/>
    </location>
</feature>
<dbReference type="GO" id="GO:0000160">
    <property type="term" value="P:phosphorelay signal transduction system"/>
    <property type="evidence" value="ECO:0007669"/>
    <property type="project" value="InterPro"/>
</dbReference>
<dbReference type="GO" id="GO:0016740">
    <property type="term" value="F:transferase activity"/>
    <property type="evidence" value="ECO:0007669"/>
    <property type="project" value="UniProtKB-KW"/>
</dbReference>
<dbReference type="EMBL" id="UPXX01000032">
    <property type="protein sequence ID" value="VBB47185.1"/>
    <property type="molecule type" value="Genomic_DNA"/>
</dbReference>
<organism evidence="4">
    <name type="scientific">Uncultured Desulfatiglans sp</name>
    <dbReference type="NCBI Taxonomy" id="1748965"/>
    <lineage>
        <taxon>Bacteria</taxon>
        <taxon>Pseudomonadati</taxon>
        <taxon>Thermodesulfobacteriota</taxon>
        <taxon>Desulfobacteria</taxon>
        <taxon>Desulfatiglandales</taxon>
        <taxon>Desulfatiglandaceae</taxon>
        <taxon>Desulfatiglans</taxon>
        <taxon>environmental samples</taxon>
    </lineage>
</organism>
<dbReference type="EC" id="2.7.-.-" evidence="4"/>
<keyword evidence="1 2" id="KW-0597">Phosphoprotein</keyword>
<protein>
    <submittedName>
        <fullName evidence="4">Sporulation initiation phosphotransferase F</fullName>
        <ecNumber evidence="4">2.7.-.-</ecNumber>
    </submittedName>
</protein>
<dbReference type="InterPro" id="IPR001789">
    <property type="entry name" value="Sig_transdc_resp-reg_receiver"/>
</dbReference>
<proteinExistence type="predicted"/>
<sequence>MIRKGMKILVVDDEPNMRILLSEVLRSQGFDVCVAENGMESLERMGSQEFDLVITDIRMPILDGIEMLKRMKQANRRERIIVMSATWAELGDGREDLPDVMMHFEKPFQLDHLLTAVHAAADTSDRLAAAL</sequence>
<dbReference type="PANTHER" id="PTHR44591:SF3">
    <property type="entry name" value="RESPONSE REGULATORY DOMAIN-CONTAINING PROTEIN"/>
    <property type="match status" value="1"/>
</dbReference>
<evidence type="ECO:0000256" key="2">
    <source>
        <dbReference type="PROSITE-ProRule" id="PRU00169"/>
    </source>
</evidence>
<dbReference type="InterPro" id="IPR050595">
    <property type="entry name" value="Bact_response_regulator"/>
</dbReference>
<dbReference type="AlphaFoldDB" id="A0A653AHL0"/>
<feature type="domain" description="Response regulatory" evidence="3">
    <location>
        <begin position="7"/>
        <end position="121"/>
    </location>
</feature>
<name>A0A653AHL0_UNCDX</name>
<dbReference type="SUPFAM" id="SSF52172">
    <property type="entry name" value="CheY-like"/>
    <property type="match status" value="1"/>
</dbReference>
<gene>
    <name evidence="4" type="primary">spo0F</name>
    <name evidence="4" type="ORF">TRIP_B50179</name>
</gene>
<evidence type="ECO:0000259" key="3">
    <source>
        <dbReference type="PROSITE" id="PS50110"/>
    </source>
</evidence>
<accession>A0A653AHL0</accession>